<evidence type="ECO:0000256" key="9">
    <source>
        <dbReference type="ARBA" id="ARBA00023157"/>
    </source>
</evidence>
<evidence type="ECO:0000256" key="3">
    <source>
        <dbReference type="ARBA" id="ARBA00010676"/>
    </source>
</evidence>
<comment type="caution">
    <text evidence="13">The sequence shown here is derived from an EMBL/GenBank/DDBJ whole genome shotgun (WGS) entry which is preliminary data.</text>
</comment>
<organism evidence="13 14">
    <name type="scientific">Eleginops maclovinus</name>
    <name type="common">Patagonian blennie</name>
    <name type="synonym">Eleginus maclovinus</name>
    <dbReference type="NCBI Taxonomy" id="56733"/>
    <lineage>
        <taxon>Eukaryota</taxon>
        <taxon>Metazoa</taxon>
        <taxon>Chordata</taxon>
        <taxon>Craniata</taxon>
        <taxon>Vertebrata</taxon>
        <taxon>Euteleostomi</taxon>
        <taxon>Actinopterygii</taxon>
        <taxon>Neopterygii</taxon>
        <taxon>Teleostei</taxon>
        <taxon>Neoteleostei</taxon>
        <taxon>Acanthomorphata</taxon>
        <taxon>Eupercaria</taxon>
        <taxon>Perciformes</taxon>
        <taxon>Notothenioidei</taxon>
        <taxon>Eleginopidae</taxon>
        <taxon>Eleginops</taxon>
    </lineage>
</organism>
<dbReference type="InterPro" id="IPR000323">
    <property type="entry name" value="Cu2_ascorb_mOase_N"/>
</dbReference>
<keyword evidence="10" id="KW-0325">Glycoprotein</keyword>
<dbReference type="SMART" id="SM00664">
    <property type="entry name" value="DoH"/>
    <property type="match status" value="1"/>
</dbReference>
<dbReference type="InterPro" id="IPR005018">
    <property type="entry name" value="DOMON_domain"/>
</dbReference>
<dbReference type="GO" id="GO:0030667">
    <property type="term" value="C:secretory granule membrane"/>
    <property type="evidence" value="ECO:0007669"/>
    <property type="project" value="TreeGrafter"/>
</dbReference>
<dbReference type="InterPro" id="IPR014784">
    <property type="entry name" value="Cu2_ascorb_mOase-like_C"/>
</dbReference>
<reference evidence="13 14" key="1">
    <citation type="journal article" date="2023" name="Genes (Basel)">
        <title>Chromosome-Level Genome Assembly and Circadian Gene Repertoire of the Patagonia Blennie Eleginops maclovinus-The Closest Ancestral Proxy of Antarctic Cryonotothenioids.</title>
        <authorList>
            <person name="Cheng C.C."/>
            <person name="Rivera-Colon A.G."/>
            <person name="Minhas B.F."/>
            <person name="Wilson L."/>
            <person name="Rayamajhi N."/>
            <person name="Vargas-Chacoff L."/>
            <person name="Catchen J.M."/>
        </authorList>
    </citation>
    <scope>NUCLEOTIDE SEQUENCE [LARGE SCALE GENOMIC DNA]</scope>
    <source>
        <strain evidence="13">JMC-PN-2008</strain>
    </source>
</reference>
<feature type="chain" id="PRO_5042816535" description="DOMON domain-containing protein" evidence="11">
    <location>
        <begin position="21"/>
        <end position="556"/>
    </location>
</feature>
<dbReference type="CDD" id="cd09631">
    <property type="entry name" value="DOMON_DOH"/>
    <property type="match status" value="1"/>
</dbReference>
<dbReference type="InterPro" id="IPR024548">
    <property type="entry name" value="Cu2_monoox_C"/>
</dbReference>
<dbReference type="AlphaFoldDB" id="A0AAN7WVT4"/>
<keyword evidence="7" id="KW-0503">Monooxygenase</keyword>
<keyword evidence="5" id="KW-0560">Oxidoreductase</keyword>
<dbReference type="Pfam" id="PF03351">
    <property type="entry name" value="DOMON"/>
    <property type="match status" value="1"/>
</dbReference>
<gene>
    <name evidence="13" type="ORF">PBY51_006804</name>
</gene>
<dbReference type="GO" id="GO:0005615">
    <property type="term" value="C:extracellular space"/>
    <property type="evidence" value="ECO:0007669"/>
    <property type="project" value="TreeGrafter"/>
</dbReference>
<dbReference type="InterPro" id="IPR036939">
    <property type="entry name" value="Cu2_ascorb_mOase_N_sf"/>
</dbReference>
<dbReference type="Gene3D" id="2.60.40.1210">
    <property type="entry name" value="Cellobiose dehydrogenase, cytochrome domain"/>
    <property type="match status" value="1"/>
</dbReference>
<evidence type="ECO:0000313" key="14">
    <source>
        <dbReference type="Proteomes" id="UP001346869"/>
    </source>
</evidence>
<evidence type="ECO:0000256" key="4">
    <source>
        <dbReference type="ARBA" id="ARBA00022729"/>
    </source>
</evidence>
<dbReference type="Gene3D" id="2.60.120.310">
    <property type="entry name" value="Copper type II, ascorbate-dependent monooxygenase, N-terminal domain"/>
    <property type="match status" value="1"/>
</dbReference>
<dbReference type="Proteomes" id="UP001346869">
    <property type="component" value="Unassembled WGS sequence"/>
</dbReference>
<evidence type="ECO:0000256" key="7">
    <source>
        <dbReference type="ARBA" id="ARBA00023033"/>
    </source>
</evidence>
<evidence type="ECO:0000256" key="11">
    <source>
        <dbReference type="SAM" id="SignalP"/>
    </source>
</evidence>
<dbReference type="EMBL" id="JAUZQC010000020">
    <property type="protein sequence ID" value="KAK5852976.1"/>
    <property type="molecule type" value="Genomic_DNA"/>
</dbReference>
<evidence type="ECO:0000313" key="13">
    <source>
        <dbReference type="EMBL" id="KAK5852976.1"/>
    </source>
</evidence>
<dbReference type="GO" id="GO:0004500">
    <property type="term" value="F:dopamine beta-monooxygenase activity"/>
    <property type="evidence" value="ECO:0007669"/>
    <property type="project" value="InterPro"/>
</dbReference>
<dbReference type="GO" id="GO:0005507">
    <property type="term" value="F:copper ion binding"/>
    <property type="evidence" value="ECO:0007669"/>
    <property type="project" value="InterPro"/>
</dbReference>
<comment type="similarity">
    <text evidence="3">Belongs to the copper type II ascorbate-dependent monooxygenase family.</text>
</comment>
<dbReference type="InterPro" id="IPR008977">
    <property type="entry name" value="PHM/PNGase_F_dom_sf"/>
</dbReference>
<dbReference type="FunFam" id="2.60.120.230:FF:000001">
    <property type="entry name" value="Monooxygenase, DBH-like 1"/>
    <property type="match status" value="1"/>
</dbReference>
<dbReference type="GO" id="GO:0006589">
    <property type="term" value="P:octopamine biosynthetic process"/>
    <property type="evidence" value="ECO:0007669"/>
    <property type="project" value="TreeGrafter"/>
</dbReference>
<comment type="cofactor">
    <cofactor evidence="1">
        <name>Cu(2+)</name>
        <dbReference type="ChEBI" id="CHEBI:29036"/>
    </cofactor>
</comment>
<dbReference type="PROSITE" id="PS50836">
    <property type="entry name" value="DOMON"/>
    <property type="match status" value="1"/>
</dbReference>
<dbReference type="Pfam" id="PF03712">
    <property type="entry name" value="Cu2_monoox_C"/>
    <property type="match status" value="1"/>
</dbReference>
<keyword evidence="8" id="KW-0472">Membrane</keyword>
<dbReference type="GO" id="GO:0042421">
    <property type="term" value="P:norepinephrine biosynthetic process"/>
    <property type="evidence" value="ECO:0007669"/>
    <property type="project" value="TreeGrafter"/>
</dbReference>
<feature type="domain" description="DOMON" evidence="12">
    <location>
        <begin position="35"/>
        <end position="150"/>
    </location>
</feature>
<dbReference type="InterPro" id="IPR045266">
    <property type="entry name" value="DOH_DOMON"/>
</dbReference>
<evidence type="ECO:0000256" key="8">
    <source>
        <dbReference type="ARBA" id="ARBA00023136"/>
    </source>
</evidence>
<dbReference type="PANTHER" id="PTHR10157:SF41">
    <property type="entry name" value="DBH-LIKE MONOOXYGENASE PROTEIN 2 HOMOLOG"/>
    <property type="match status" value="1"/>
</dbReference>
<dbReference type="FunFam" id="2.60.40.1210:FF:000001">
    <property type="entry name" value="Monooxygenase, DBH-like 1, like"/>
    <property type="match status" value="1"/>
</dbReference>
<keyword evidence="9" id="KW-1015">Disulfide bond</keyword>
<feature type="signal peptide" evidence="11">
    <location>
        <begin position="1"/>
        <end position="20"/>
    </location>
</feature>
<proteinExistence type="inferred from homology"/>
<dbReference type="PANTHER" id="PTHR10157">
    <property type="entry name" value="DOPAMINE BETA HYDROXYLASE RELATED"/>
    <property type="match status" value="1"/>
</dbReference>
<evidence type="ECO:0000259" key="12">
    <source>
        <dbReference type="PROSITE" id="PS50836"/>
    </source>
</evidence>
<dbReference type="GO" id="GO:0042420">
    <property type="term" value="P:dopamine catabolic process"/>
    <property type="evidence" value="ECO:0007669"/>
    <property type="project" value="TreeGrafter"/>
</dbReference>
<evidence type="ECO:0000256" key="5">
    <source>
        <dbReference type="ARBA" id="ARBA00023002"/>
    </source>
</evidence>
<evidence type="ECO:0000256" key="6">
    <source>
        <dbReference type="ARBA" id="ARBA00023008"/>
    </source>
</evidence>
<dbReference type="SUPFAM" id="SSF49344">
    <property type="entry name" value="CBD9-like"/>
    <property type="match status" value="1"/>
</dbReference>
<keyword evidence="4 11" id="KW-0732">Signal</keyword>
<keyword evidence="14" id="KW-1185">Reference proteome</keyword>
<evidence type="ECO:0000256" key="10">
    <source>
        <dbReference type="ARBA" id="ARBA00023180"/>
    </source>
</evidence>
<evidence type="ECO:0000256" key="1">
    <source>
        <dbReference type="ARBA" id="ARBA00001973"/>
    </source>
</evidence>
<accession>A0AAN7WVT4</accession>
<name>A0AAN7WVT4_ELEMC</name>
<protein>
    <recommendedName>
        <fullName evidence="12">DOMON domain-containing protein</fullName>
    </recommendedName>
</protein>
<keyword evidence="6" id="KW-0186">Copper</keyword>
<dbReference type="Gene3D" id="2.60.120.230">
    <property type="match status" value="1"/>
</dbReference>
<reference evidence="13 14" key="2">
    <citation type="journal article" date="2023" name="Mol. Biol. Evol.">
        <title>Genomics of Secondarily Temperate Adaptation in the Only Non-Antarctic Icefish.</title>
        <authorList>
            <person name="Rivera-Colon A.G."/>
            <person name="Rayamajhi N."/>
            <person name="Minhas B.F."/>
            <person name="Madrigal G."/>
            <person name="Bilyk K.T."/>
            <person name="Yoon V."/>
            <person name="Hune M."/>
            <person name="Gregory S."/>
            <person name="Cheng C.H.C."/>
            <person name="Catchen J.M."/>
        </authorList>
    </citation>
    <scope>NUCLEOTIDE SEQUENCE [LARGE SCALE GENOMIC DNA]</scope>
    <source>
        <strain evidence="13">JMC-PN-2008</strain>
    </source>
</reference>
<evidence type="ECO:0000256" key="2">
    <source>
        <dbReference type="ARBA" id="ARBA00004479"/>
    </source>
</evidence>
<comment type="subcellular location">
    <subcellularLocation>
        <location evidence="2">Membrane</location>
        <topology evidence="2">Single-pass type I membrane protein</topology>
    </subcellularLocation>
</comment>
<dbReference type="SUPFAM" id="SSF49742">
    <property type="entry name" value="PHM/PNGase F"/>
    <property type="match status" value="2"/>
</dbReference>
<dbReference type="InterPro" id="IPR000945">
    <property type="entry name" value="DBH-like"/>
</dbReference>
<dbReference type="Pfam" id="PF01082">
    <property type="entry name" value="Cu2_monooxygen"/>
    <property type="match status" value="1"/>
</dbReference>
<sequence>MHSLLPFLYLFSTWTKGTWAVDPTMPFMEYLDDDHMVCLMWGFDNPKGNITFKLEVNTTGWVGFGFTPYGGMKGADMVIGGVGPKGSYFTDRHALGKFMPLVDDQQSYTLLSMNEKDGQTILTFRRSIQSCDDEDFPITAQPIKLIYAYGLTDEIKYHGGNRGTKEVNLLEYMPRMPSTNLNYLSALMDNITLPDDHTYYYCKYMKLNLTTKHHIYMIEPVIEQIDIVHHMLLYRCPSFVTEENDRPCYMGDMGDTCFGVVAAWAVGGGVFELPENVGLPIGGADSDLIYRLEIHYNNPRKEAGRTDSSGMRLHYTAQLRQYDAGIMTTGLSPLSSLIYKIPPKAPEFHTYGVCNTTLFSEILNPMPELQVFAVLLHTHLAGRKIRVSHYRNGTQTGFLALDEHYDFGLQQTVNLGHITTIKQGDEIAVECTYNTADRTNVTFMGLGSTEEMCLAFLYYYPAISITTCISHPNTSMSEDSTTSDQETIDEQESLMKNLPQIQKAYDDAFKYSVNANGTVREMMKTPVTCENSNVASASCKMTPAGIILLLLYNAIM</sequence>